<sequence length="121" mass="14256">MSNISDSEWIIMEIIWQNSHCTAMFIIKKLENSTDWKPKTIKTLIRRLVDKGVVGYEQEGREYKYYSLVDESECKKNEGISFLKRVYGGSLKAMMLNFLESDDVSQNDIDDLRKYLNEEEK</sequence>
<evidence type="ECO:0000256" key="1">
    <source>
        <dbReference type="ARBA" id="ARBA00011046"/>
    </source>
</evidence>
<proteinExistence type="inferred from homology"/>
<dbReference type="InterPro" id="IPR005650">
    <property type="entry name" value="BlaI_family"/>
</dbReference>
<dbReference type="InterPro" id="IPR036388">
    <property type="entry name" value="WH-like_DNA-bd_sf"/>
</dbReference>
<reference evidence="5 6" key="1">
    <citation type="submission" date="2016-01" db="EMBL/GenBank/DDBJ databases">
        <title>Characterization of the Clostridium difficile lineages that are prevalent in Hong Kong and China.</title>
        <authorList>
            <person name="Kwok J.S.-L."/>
            <person name="Lam W.-Y."/>
            <person name="Ip M."/>
            <person name="Chan T.-F."/>
            <person name="Hawkey P.M."/>
            <person name="Tsui S.K.-W."/>
        </authorList>
    </citation>
    <scope>NUCLEOTIDE SEQUENCE [LARGE SCALE GENOMIC DNA]</scope>
    <source>
        <strain evidence="5 6">300064</strain>
    </source>
</reference>
<keyword evidence="3" id="KW-0238">DNA-binding</keyword>
<dbReference type="AlphaFoldDB" id="A0A2S7F7M1"/>
<name>A0A2S7F7M1_CLOBU</name>
<comment type="similarity">
    <text evidence="1">Belongs to the BlaI transcriptional regulatory family.</text>
</comment>
<keyword evidence="4" id="KW-0804">Transcription</keyword>
<keyword evidence="2" id="KW-0805">Transcription regulation</keyword>
<dbReference type="PIRSF" id="PIRSF019455">
    <property type="entry name" value="CopR_AtkY"/>
    <property type="match status" value="1"/>
</dbReference>
<comment type="caution">
    <text evidence="5">The sequence shown here is derived from an EMBL/GenBank/DDBJ whole genome shotgun (WGS) entry which is preliminary data.</text>
</comment>
<dbReference type="SUPFAM" id="SSF46785">
    <property type="entry name" value="Winged helix' DNA-binding domain"/>
    <property type="match status" value="1"/>
</dbReference>
<dbReference type="Gene3D" id="1.10.4040.10">
    <property type="entry name" value="Penicillinase repressor domain"/>
    <property type="match status" value="1"/>
</dbReference>
<evidence type="ECO:0000256" key="4">
    <source>
        <dbReference type="ARBA" id="ARBA00023163"/>
    </source>
</evidence>
<dbReference type="GO" id="GO:0003677">
    <property type="term" value="F:DNA binding"/>
    <property type="evidence" value="ECO:0007669"/>
    <property type="project" value="UniProtKB-KW"/>
</dbReference>
<evidence type="ECO:0000256" key="2">
    <source>
        <dbReference type="ARBA" id="ARBA00023015"/>
    </source>
</evidence>
<evidence type="ECO:0000313" key="5">
    <source>
        <dbReference type="EMBL" id="PPV12872.1"/>
    </source>
</evidence>
<dbReference type="Pfam" id="PF03965">
    <property type="entry name" value="Penicillinase_R"/>
    <property type="match status" value="1"/>
</dbReference>
<dbReference type="EMBL" id="LRDH01000131">
    <property type="protein sequence ID" value="PPV12872.1"/>
    <property type="molecule type" value="Genomic_DNA"/>
</dbReference>
<organism evidence="5 6">
    <name type="scientific">Clostridium butyricum</name>
    <dbReference type="NCBI Taxonomy" id="1492"/>
    <lineage>
        <taxon>Bacteria</taxon>
        <taxon>Bacillati</taxon>
        <taxon>Bacillota</taxon>
        <taxon>Clostridia</taxon>
        <taxon>Eubacteriales</taxon>
        <taxon>Clostridiaceae</taxon>
        <taxon>Clostridium</taxon>
    </lineage>
</organism>
<evidence type="ECO:0000313" key="6">
    <source>
        <dbReference type="Proteomes" id="UP000238081"/>
    </source>
</evidence>
<accession>A0A2S7F7M1</accession>
<dbReference type="GO" id="GO:0045892">
    <property type="term" value="P:negative regulation of DNA-templated transcription"/>
    <property type="evidence" value="ECO:0007669"/>
    <property type="project" value="InterPro"/>
</dbReference>
<evidence type="ECO:0000256" key="3">
    <source>
        <dbReference type="ARBA" id="ARBA00023125"/>
    </source>
</evidence>
<dbReference type="Gene3D" id="1.10.10.10">
    <property type="entry name" value="Winged helix-like DNA-binding domain superfamily/Winged helix DNA-binding domain"/>
    <property type="match status" value="1"/>
</dbReference>
<protein>
    <submittedName>
        <fullName evidence="5">Transcriptional regulator</fullName>
    </submittedName>
</protein>
<dbReference type="InterPro" id="IPR036390">
    <property type="entry name" value="WH_DNA-bd_sf"/>
</dbReference>
<gene>
    <name evidence="5" type="ORF">AWN73_17620</name>
</gene>
<dbReference type="Proteomes" id="UP000238081">
    <property type="component" value="Unassembled WGS sequence"/>
</dbReference>
<dbReference type="RefSeq" id="WP_043662311.1">
    <property type="nucleotide sequence ID" value="NZ_JSEG01000003.1"/>
</dbReference>